<proteinExistence type="predicted"/>
<feature type="region of interest" description="Disordered" evidence="1">
    <location>
        <begin position="34"/>
        <end position="77"/>
    </location>
</feature>
<dbReference type="RefSeq" id="WP_364373561.1">
    <property type="nucleotide sequence ID" value="NZ_JBHMCF010000019.1"/>
</dbReference>
<evidence type="ECO:0000256" key="2">
    <source>
        <dbReference type="SAM" id="SignalP"/>
    </source>
</evidence>
<feature type="signal peptide" evidence="2">
    <location>
        <begin position="1"/>
        <end position="29"/>
    </location>
</feature>
<organism evidence="3 4">
    <name type="scientific">Nonomuraea salmonea</name>
    <dbReference type="NCBI Taxonomy" id="46181"/>
    <lineage>
        <taxon>Bacteria</taxon>
        <taxon>Bacillati</taxon>
        <taxon>Actinomycetota</taxon>
        <taxon>Actinomycetes</taxon>
        <taxon>Streptosporangiales</taxon>
        <taxon>Streptosporangiaceae</taxon>
        <taxon>Nonomuraea</taxon>
    </lineage>
</organism>
<feature type="chain" id="PRO_5045847954" evidence="2">
    <location>
        <begin position="30"/>
        <end position="464"/>
    </location>
</feature>
<evidence type="ECO:0000256" key="1">
    <source>
        <dbReference type="SAM" id="MobiDB-lite"/>
    </source>
</evidence>
<dbReference type="Proteomes" id="UP001589568">
    <property type="component" value="Unassembled WGS sequence"/>
</dbReference>
<dbReference type="EMBL" id="JBHMCF010000019">
    <property type="protein sequence ID" value="MFB9471845.1"/>
    <property type="molecule type" value="Genomic_DNA"/>
</dbReference>
<gene>
    <name evidence="3" type="ORF">ACFFR3_20185</name>
</gene>
<sequence length="464" mass="49643">MSRGTKVRGTTLRAALVSAVLVLASACAAAPAAEPEAAPSAEPAPATTGSPEEESGAQTSPNVRHVANVPRTAPLNGEEDFNTDLAFQGDYAYVGNFGGFAIYDIGDPEKPRVVSQVSCPAQQNDVTIHGDLLILSIDEPRAGPECDAADGPRAWEGLRIFDVSDKRSPRYVGAVQTECGSHTHTMVPAGETLYVYVSSPGPEPGSPTCPSPHELLQIVEVPLAAPENAKVVAKPNLFPDRATSDLDSGCHDITAYPEKKVAAAACFGDGMLLDISDPVNPRVLQELTDTENFQIWHSATFNNEGTKVVFGDELGGGSQATCDRNTPQTKGANAIYDLVDGRLEKRGYFKIPREQQQNENCVAHNGSLIPVPGKDVMVQSWYQGGVSIWDFTDSAAPKEIGFFDRGPFPGDGIAGTWSAYYYNGYIYSSDIRAGLDVLKIDDPLTDPAAKVKMDDFNVQTQQSY</sequence>
<dbReference type="Pfam" id="PF08309">
    <property type="entry name" value="LVIVD"/>
    <property type="match status" value="2"/>
</dbReference>
<evidence type="ECO:0000313" key="4">
    <source>
        <dbReference type="Proteomes" id="UP001589568"/>
    </source>
</evidence>
<reference evidence="3 4" key="1">
    <citation type="submission" date="2024-09" db="EMBL/GenBank/DDBJ databases">
        <authorList>
            <person name="Sun Q."/>
            <person name="Mori K."/>
        </authorList>
    </citation>
    <scope>NUCLEOTIDE SEQUENCE [LARGE SCALE GENOMIC DNA]</scope>
    <source>
        <strain evidence="3 4">JCM 3324</strain>
    </source>
</reference>
<keyword evidence="4" id="KW-1185">Reference proteome</keyword>
<name>A0ABV5NNI5_9ACTN</name>
<protein>
    <submittedName>
        <fullName evidence="3">LVIVD repeat-containing protein</fullName>
    </submittedName>
</protein>
<dbReference type="PROSITE" id="PS51257">
    <property type="entry name" value="PROKAR_LIPOPROTEIN"/>
    <property type="match status" value="1"/>
</dbReference>
<keyword evidence="2" id="KW-0732">Signal</keyword>
<feature type="compositionally biased region" description="Low complexity" evidence="1">
    <location>
        <begin position="34"/>
        <end position="46"/>
    </location>
</feature>
<comment type="caution">
    <text evidence="3">The sequence shown here is derived from an EMBL/GenBank/DDBJ whole genome shotgun (WGS) entry which is preliminary data.</text>
</comment>
<evidence type="ECO:0000313" key="3">
    <source>
        <dbReference type="EMBL" id="MFB9471845.1"/>
    </source>
</evidence>
<dbReference type="SUPFAM" id="SSF75011">
    <property type="entry name" value="3-carboxy-cis,cis-mucoante lactonizing enzyme"/>
    <property type="match status" value="1"/>
</dbReference>
<dbReference type="InterPro" id="IPR013211">
    <property type="entry name" value="LVIVD"/>
</dbReference>
<accession>A0ABV5NNI5</accession>